<keyword evidence="1" id="KW-0687">Ribonucleoprotein</keyword>
<dbReference type="HOGENOM" id="CLU_1877459_0_0_1"/>
<dbReference type="InParanoid" id="B0XFQ7"/>
<dbReference type="EMBL" id="DS232951">
    <property type="protein sequence ID" value="EDS26938.1"/>
    <property type="molecule type" value="Genomic_DNA"/>
</dbReference>
<reference evidence="1" key="1">
    <citation type="submission" date="2007-03" db="EMBL/GenBank/DDBJ databases">
        <title>Annotation of Culex pipiens quinquefasciatus.</title>
        <authorList>
            <consortium name="The Broad Institute Genome Sequencing Platform"/>
            <person name="Atkinson P.W."/>
            <person name="Hemingway J."/>
            <person name="Christensen B.M."/>
            <person name="Higgs S."/>
            <person name="Kodira C."/>
            <person name="Hannick L."/>
            <person name="Megy K."/>
            <person name="O'Leary S."/>
            <person name="Pearson M."/>
            <person name="Haas B.J."/>
            <person name="Mauceli E."/>
            <person name="Wortman J.R."/>
            <person name="Lee N.H."/>
            <person name="Guigo R."/>
            <person name="Stanke M."/>
            <person name="Alvarado L."/>
            <person name="Amedeo P."/>
            <person name="Antoine C.H."/>
            <person name="Arensburger P."/>
            <person name="Bidwell S.L."/>
            <person name="Crawford M."/>
            <person name="Camaro F."/>
            <person name="Devon K."/>
            <person name="Engels R."/>
            <person name="Hammond M."/>
            <person name="Howarth C."/>
            <person name="Koehrsen M."/>
            <person name="Lawson D."/>
            <person name="Montgomery P."/>
            <person name="Nene V."/>
            <person name="Nusbaum C."/>
            <person name="Puiu D."/>
            <person name="Romero-Severson J."/>
            <person name="Severson D.W."/>
            <person name="Shumway M."/>
            <person name="Sisk P."/>
            <person name="Stolte C."/>
            <person name="Zeng Q."/>
            <person name="Eisenstadt E."/>
            <person name="Fraser-Liggett C."/>
            <person name="Strausberg R."/>
            <person name="Galagan J."/>
            <person name="Birren B."/>
            <person name="Collins F.H."/>
        </authorList>
    </citation>
    <scope>NUCLEOTIDE SEQUENCE [LARGE SCALE GENOMIC DNA]</scope>
    <source>
        <strain evidence="1">JHB</strain>
    </source>
</reference>
<dbReference type="Gene3D" id="1.10.168.20">
    <property type="entry name" value="Ribosomal protein S8e, subdomain"/>
    <property type="match status" value="1"/>
</dbReference>
<proteinExistence type="predicted"/>
<organism>
    <name type="scientific">Culex quinquefasciatus</name>
    <name type="common">Southern house mosquito</name>
    <name type="synonym">Culex pungens</name>
    <dbReference type="NCBI Taxonomy" id="7176"/>
    <lineage>
        <taxon>Eukaryota</taxon>
        <taxon>Metazoa</taxon>
        <taxon>Ecdysozoa</taxon>
        <taxon>Arthropoda</taxon>
        <taxon>Hexapoda</taxon>
        <taxon>Insecta</taxon>
        <taxon>Pterygota</taxon>
        <taxon>Neoptera</taxon>
        <taxon>Endopterygota</taxon>
        <taxon>Diptera</taxon>
        <taxon>Nematocera</taxon>
        <taxon>Culicoidea</taxon>
        <taxon>Culicidae</taxon>
        <taxon>Culicinae</taxon>
        <taxon>Culicini</taxon>
        <taxon>Culex</taxon>
        <taxon>Culex</taxon>
    </lineage>
</organism>
<evidence type="ECO:0000313" key="2">
    <source>
        <dbReference type="EnsemblMetazoa" id="CPIJ017612-PA"/>
    </source>
</evidence>
<dbReference type="VEuPathDB" id="VectorBase:CPIJ017612"/>
<dbReference type="InterPro" id="IPR042563">
    <property type="entry name" value="Ribosomal_protein_eS8_euk"/>
</dbReference>
<evidence type="ECO:0000313" key="1">
    <source>
        <dbReference type="EMBL" id="EDS26938.1"/>
    </source>
</evidence>
<reference evidence="2" key="2">
    <citation type="submission" date="2021-02" db="UniProtKB">
        <authorList>
            <consortium name="EnsemblMetazoa"/>
        </authorList>
    </citation>
    <scope>IDENTIFICATION</scope>
    <source>
        <strain evidence="2">JHB</strain>
    </source>
</reference>
<dbReference type="GO" id="GO:0005840">
    <property type="term" value="C:ribosome"/>
    <property type="evidence" value="ECO:0007669"/>
    <property type="project" value="UniProtKB-KW"/>
</dbReference>
<dbReference type="STRING" id="7176.B0XFQ7"/>
<gene>
    <name evidence="2" type="primary">6052169</name>
    <name evidence="1" type="ORF">CpipJ_CPIJ017612</name>
</gene>
<dbReference type="EnsemblMetazoa" id="CPIJ017612-RA">
    <property type="protein sequence ID" value="CPIJ017612-PA"/>
    <property type="gene ID" value="CPIJ017612"/>
</dbReference>
<dbReference type="Proteomes" id="UP000002320">
    <property type="component" value="Unassembled WGS sequence"/>
</dbReference>
<keyword evidence="3" id="KW-1185">Reference proteome</keyword>
<evidence type="ECO:0000313" key="3">
    <source>
        <dbReference type="Proteomes" id="UP000002320"/>
    </source>
</evidence>
<dbReference type="AlphaFoldDB" id="B0XFQ7"/>
<accession>B0XFQ7</accession>
<sequence>MAYSTEKCLGDGTRIASGNRNRFLKSPNCLTLEASIDSTLMIWIWSSHGHGGGQKAAVRKKRKYNLLRPAAKSKIQKCEPLWKQEGLCAPSGRQQLCLGFGGMHARHVVIDAAPFHQWYENHYLQPLDKKRDLKAS</sequence>
<protein>
    <submittedName>
        <fullName evidence="1 2">Ribosomal protein S8</fullName>
    </submittedName>
</protein>
<name>B0XFQ7_CULQU</name>
<keyword evidence="1" id="KW-0689">Ribosomal protein</keyword>
<dbReference type="KEGG" id="cqu:CpipJ_CPIJ017612"/>